<organism evidence="2 3">
    <name type="scientific">Actinia tenebrosa</name>
    <name type="common">Australian red waratah sea anemone</name>
    <dbReference type="NCBI Taxonomy" id="6105"/>
    <lineage>
        <taxon>Eukaryota</taxon>
        <taxon>Metazoa</taxon>
        <taxon>Cnidaria</taxon>
        <taxon>Anthozoa</taxon>
        <taxon>Hexacorallia</taxon>
        <taxon>Actiniaria</taxon>
        <taxon>Actiniidae</taxon>
        <taxon>Actinia</taxon>
    </lineage>
</organism>
<dbReference type="RefSeq" id="XP_031565978.1">
    <property type="nucleotide sequence ID" value="XM_031710118.1"/>
</dbReference>
<dbReference type="AlphaFoldDB" id="A0A6P8IH79"/>
<sequence length="1091" mass="118162">MSFYASQFNDKSSRYCSSNLYGSNLSTVYADGPPPLDDTLEEDDGEIVFRDKSPRKESPEPKLVKDEKGTVSGESDFNPWSKNDATKDEAVDDFGDFSGFADFSSAFGGGDSNSQNDSSWFKNGDNDQSSVTKFNHDFENHEAEISASSRKNVKKAEERTSKNDDFGCFSGGDDSDFDDFCSFTSNSQHINTGKSEESSSKDSQTRKDSESKKTTNSDDLIKKVKTIHGSSDKFHYSLEQNAKTSNFDSVDDFDEFGSSEGGSTLNQRSVPPINDSSNSHAQNITSGTHSAMKPTCFSDDDDDFGDFSSSSFDDDSGGTAKTPELIIKSETNFSSQSKDKELQNTHLNGSSIESEHNPTDSKDNNEPVSIPQHNGSETDLKKNEDISMSDRDKDFINTDQSKENITLDDKDDDDEFGDFSASISSVTKTEETKTKEMPSNSIVQDDDDEDFGKFGSPPSLSNLQGDDDDFGEFGAVAAPSKDNNKNDDDDFGEFGAVAAPSKDNDKNDDDDFGDFGAASPPGLPSLHGNSDNEDEFGDFGSGINKPSSQSNDCDGEEFGNFGVLPTSTSAEEKPKTDNDDDDDEFGDFGATFPSKETGVAKLTATEEKTKSNDVDELGDFDAAPVTSKSNLHSSADAAAAAAAADDDDFGAFGSAPATNKPDLHGNDDADDFGDFGSIPTTNNPDLHGNNDDDDFGDFGVASPTSQQNKNDDFGNFPEVKQPNSKDSKSKSTSEPSSLESRVNPPNDEDDEFGQFDAAPSKSSDSDFAGFKSSDKTSKGFADNSSMPQKSILSPFSATNNSQSFSNKDVLQEQPSKLSGNTSVIKPQCNTNLDRLENPIKKCFTIKDVTMQSNVIIQMIEHQVQSERSKAWQQLLTSEKDGSLRFDWVLSEHQVKMLEGLSMLPVKIQTSVSFNPKGQVPTPLFASSMGLLEPVKGVITPFHHVEEINPSQDPFGAPPEVGVQDLGFGKGSKKEHSTLHTESKDNASDTISVSSSLDLDFLAPSSTNGDSTKTESRGLFEDDLLGLGMFNEPSPSPKITNGKNVFKFNNITIPLATNEGNLSEQAKTVVKDFEDLTFMLSKVLMFPLKSKE</sequence>
<feature type="compositionally biased region" description="Basic and acidic residues" evidence="1">
    <location>
        <begin position="47"/>
        <end position="69"/>
    </location>
</feature>
<proteinExistence type="predicted"/>
<feature type="region of interest" description="Disordered" evidence="1">
    <location>
        <begin position="108"/>
        <end position="169"/>
    </location>
</feature>
<dbReference type="PANTHER" id="PTHR16156:SF10">
    <property type="entry name" value="AFTIPHILIN-RELATED"/>
    <property type="match status" value="1"/>
</dbReference>
<feature type="compositionally biased region" description="Basic and acidic residues" evidence="1">
    <location>
        <begin position="971"/>
        <end position="986"/>
    </location>
</feature>
<feature type="compositionally biased region" description="Low complexity" evidence="1">
    <location>
        <begin position="634"/>
        <end position="643"/>
    </location>
</feature>
<dbReference type="InterPro" id="IPR046359">
    <property type="entry name" value="Aftin-like"/>
</dbReference>
<dbReference type="InParanoid" id="A0A6P8IH79"/>
<feature type="compositionally biased region" description="Polar residues" evidence="1">
    <location>
        <begin position="72"/>
        <end position="83"/>
    </location>
</feature>
<dbReference type="PANTHER" id="PTHR16156">
    <property type="entry name" value="AFTIPHILIN A-RELATED"/>
    <property type="match status" value="1"/>
</dbReference>
<evidence type="ECO:0000256" key="1">
    <source>
        <dbReference type="SAM" id="MobiDB-lite"/>
    </source>
</evidence>
<feature type="region of interest" description="Disordered" evidence="1">
    <location>
        <begin position="247"/>
        <end position="825"/>
    </location>
</feature>
<feature type="compositionally biased region" description="Basic and acidic residues" evidence="1">
    <location>
        <begin position="353"/>
        <end position="365"/>
    </location>
</feature>
<dbReference type="GeneID" id="116301112"/>
<evidence type="ECO:0000313" key="2">
    <source>
        <dbReference type="Proteomes" id="UP000515163"/>
    </source>
</evidence>
<dbReference type="GO" id="GO:0032588">
    <property type="term" value="C:trans-Golgi network membrane"/>
    <property type="evidence" value="ECO:0007669"/>
    <property type="project" value="InterPro"/>
</dbReference>
<dbReference type="GO" id="GO:0030276">
    <property type="term" value="F:clathrin binding"/>
    <property type="evidence" value="ECO:0007669"/>
    <property type="project" value="InterPro"/>
</dbReference>
<feature type="region of interest" description="Disordered" evidence="1">
    <location>
        <begin position="948"/>
        <end position="988"/>
    </location>
</feature>
<feature type="compositionally biased region" description="Basic and acidic residues" evidence="1">
    <location>
        <begin position="194"/>
        <end position="222"/>
    </location>
</feature>
<feature type="region of interest" description="Disordered" evidence="1">
    <location>
        <begin position="26"/>
        <end position="88"/>
    </location>
</feature>
<evidence type="ECO:0000313" key="3">
    <source>
        <dbReference type="RefSeq" id="XP_031565978.1"/>
    </source>
</evidence>
<feature type="compositionally biased region" description="Basic and acidic residues" evidence="1">
    <location>
        <begin position="154"/>
        <end position="165"/>
    </location>
</feature>
<feature type="compositionally biased region" description="Polar residues" evidence="1">
    <location>
        <begin position="782"/>
        <end position="825"/>
    </location>
</feature>
<feature type="region of interest" description="Disordered" evidence="1">
    <location>
        <begin position="187"/>
        <end position="224"/>
    </location>
</feature>
<gene>
    <name evidence="3" type="primary">LOC116301112</name>
</gene>
<dbReference type="GO" id="GO:0030121">
    <property type="term" value="C:AP-1 adaptor complex"/>
    <property type="evidence" value="ECO:0007669"/>
    <property type="project" value="TreeGrafter"/>
</dbReference>
<name>A0A6P8IH79_ACTTE</name>
<accession>A0A6P8IH79</accession>
<feature type="compositionally biased region" description="Polar residues" evidence="1">
    <location>
        <begin position="261"/>
        <end position="289"/>
    </location>
</feature>
<protein>
    <submittedName>
        <fullName evidence="3">Aftiphilin-like isoform X1</fullName>
    </submittedName>
</protein>
<reference evidence="3" key="1">
    <citation type="submission" date="2025-08" db="UniProtKB">
        <authorList>
            <consortium name="RefSeq"/>
        </authorList>
    </citation>
    <scope>IDENTIFICATION</scope>
    <source>
        <tissue evidence="3">Tentacle</tissue>
    </source>
</reference>
<feature type="compositionally biased region" description="Low complexity" evidence="1">
    <location>
        <begin position="108"/>
        <end position="119"/>
    </location>
</feature>
<feature type="compositionally biased region" description="Basic and acidic residues" evidence="1">
    <location>
        <begin position="134"/>
        <end position="144"/>
    </location>
</feature>
<feature type="compositionally biased region" description="Basic and acidic residues" evidence="1">
    <location>
        <begin position="376"/>
        <end position="408"/>
    </location>
</feature>
<feature type="compositionally biased region" description="Basic and acidic residues" evidence="1">
    <location>
        <begin position="604"/>
        <end position="613"/>
    </location>
</feature>
<dbReference type="KEGG" id="aten:116301112"/>
<dbReference type="OrthoDB" id="5917212at2759"/>
<dbReference type="Proteomes" id="UP000515163">
    <property type="component" value="Unplaced"/>
</dbReference>
<keyword evidence="2" id="KW-1185">Reference proteome</keyword>